<name>A0ABW4CCH3_9BACL</name>
<protein>
    <submittedName>
        <fullName evidence="5">SDR family NAD(P)-dependent oxidoreductase</fullName>
        <ecNumber evidence="5">1.-.-.-</ecNumber>
    </submittedName>
</protein>
<sequence length="297" mass="32819">MALYNRNRHQEAMEILLRLLVDTAGDESIRFYLDQLDTTWESKGACNLDVALVTGASSGIGEAFARLLAQKDYHVILVARRKERLQQLAAAIQSEGGSAEVLVADLLTQEGLHRVCTRIHHDRVDLLINNAGVGLYGPVTETDVTQEREMIRLHVEVPVTLLRAILPQLKSRRSGGIIQVGSTSSFLPTPYMTAYGAAKAFLLHYGEALAAELRGSGVTVTTLCPGSTYSEFAQRTGIRQSNQLPAERVARLGFSAWQKGKPMVVTGTLSRFFTFLPRFFPRTWITASVARAFRNRS</sequence>
<comment type="similarity">
    <text evidence="1 3">Belongs to the short-chain dehydrogenases/reductases (SDR) family.</text>
</comment>
<evidence type="ECO:0000256" key="1">
    <source>
        <dbReference type="ARBA" id="ARBA00006484"/>
    </source>
</evidence>
<dbReference type="GO" id="GO:0016491">
    <property type="term" value="F:oxidoreductase activity"/>
    <property type="evidence" value="ECO:0007669"/>
    <property type="project" value="UniProtKB-KW"/>
</dbReference>
<comment type="caution">
    <text evidence="5">The sequence shown here is derived from an EMBL/GenBank/DDBJ whole genome shotgun (WGS) entry which is preliminary data.</text>
</comment>
<dbReference type="CDD" id="cd05233">
    <property type="entry name" value="SDR_c"/>
    <property type="match status" value="1"/>
</dbReference>
<keyword evidence="2 5" id="KW-0560">Oxidoreductase</keyword>
<evidence type="ECO:0000256" key="2">
    <source>
        <dbReference type="ARBA" id="ARBA00023002"/>
    </source>
</evidence>
<dbReference type="InterPro" id="IPR057326">
    <property type="entry name" value="KR_dom"/>
</dbReference>
<dbReference type="EMBL" id="JBHTNU010000011">
    <property type="protein sequence ID" value="MFD1427613.1"/>
    <property type="molecule type" value="Genomic_DNA"/>
</dbReference>
<keyword evidence="6" id="KW-1185">Reference proteome</keyword>
<dbReference type="PROSITE" id="PS00061">
    <property type="entry name" value="ADH_SHORT"/>
    <property type="match status" value="1"/>
</dbReference>
<dbReference type="InterPro" id="IPR020904">
    <property type="entry name" value="Sc_DH/Rdtase_CS"/>
</dbReference>
<dbReference type="PANTHER" id="PTHR44196:SF2">
    <property type="entry name" value="SHORT-CHAIN DEHYDROGENASE-RELATED"/>
    <property type="match status" value="1"/>
</dbReference>
<feature type="domain" description="Ketoreductase" evidence="4">
    <location>
        <begin position="49"/>
        <end position="229"/>
    </location>
</feature>
<evidence type="ECO:0000256" key="3">
    <source>
        <dbReference type="RuleBase" id="RU000363"/>
    </source>
</evidence>
<dbReference type="PANTHER" id="PTHR44196">
    <property type="entry name" value="DEHYDROGENASE/REDUCTASE SDR FAMILY MEMBER 7B"/>
    <property type="match status" value="1"/>
</dbReference>
<dbReference type="PIRSF" id="PIRSF000126">
    <property type="entry name" value="11-beta-HSD1"/>
    <property type="match status" value="1"/>
</dbReference>
<dbReference type="SMART" id="SM00822">
    <property type="entry name" value="PKS_KR"/>
    <property type="match status" value="1"/>
</dbReference>
<proteinExistence type="inferred from homology"/>
<reference evidence="6" key="1">
    <citation type="journal article" date="2019" name="Int. J. Syst. Evol. Microbiol.">
        <title>The Global Catalogue of Microorganisms (GCM) 10K type strain sequencing project: providing services to taxonomists for standard genome sequencing and annotation.</title>
        <authorList>
            <consortium name="The Broad Institute Genomics Platform"/>
            <consortium name="The Broad Institute Genome Sequencing Center for Infectious Disease"/>
            <person name="Wu L."/>
            <person name="Ma J."/>
        </authorList>
    </citation>
    <scope>NUCLEOTIDE SEQUENCE [LARGE SCALE GENOMIC DNA]</scope>
    <source>
        <strain evidence="6">S1</strain>
    </source>
</reference>
<evidence type="ECO:0000259" key="4">
    <source>
        <dbReference type="SMART" id="SM00822"/>
    </source>
</evidence>
<accession>A0ABW4CCH3</accession>
<dbReference type="Pfam" id="PF00106">
    <property type="entry name" value="adh_short"/>
    <property type="match status" value="1"/>
</dbReference>
<gene>
    <name evidence="5" type="ORF">ACFQ4Y_11920</name>
</gene>
<evidence type="ECO:0000313" key="6">
    <source>
        <dbReference type="Proteomes" id="UP001597282"/>
    </source>
</evidence>
<dbReference type="SUPFAM" id="SSF51735">
    <property type="entry name" value="NAD(P)-binding Rossmann-fold domains"/>
    <property type="match status" value="1"/>
</dbReference>
<organism evidence="5 6">
    <name type="scientific">Kroppenstedtia sanguinis</name>
    <dbReference type="NCBI Taxonomy" id="1380684"/>
    <lineage>
        <taxon>Bacteria</taxon>
        <taxon>Bacillati</taxon>
        <taxon>Bacillota</taxon>
        <taxon>Bacilli</taxon>
        <taxon>Bacillales</taxon>
        <taxon>Thermoactinomycetaceae</taxon>
        <taxon>Kroppenstedtia</taxon>
    </lineage>
</organism>
<dbReference type="PRINTS" id="PR00080">
    <property type="entry name" value="SDRFAMILY"/>
</dbReference>
<dbReference type="RefSeq" id="WP_380165793.1">
    <property type="nucleotide sequence ID" value="NZ_JBHTNU010000011.1"/>
</dbReference>
<dbReference type="InterPro" id="IPR002347">
    <property type="entry name" value="SDR_fam"/>
</dbReference>
<dbReference type="PRINTS" id="PR00081">
    <property type="entry name" value="GDHRDH"/>
</dbReference>
<evidence type="ECO:0000313" key="5">
    <source>
        <dbReference type="EMBL" id="MFD1427613.1"/>
    </source>
</evidence>
<dbReference type="Proteomes" id="UP001597282">
    <property type="component" value="Unassembled WGS sequence"/>
</dbReference>
<dbReference type="Gene3D" id="3.40.50.720">
    <property type="entry name" value="NAD(P)-binding Rossmann-like Domain"/>
    <property type="match status" value="1"/>
</dbReference>
<dbReference type="InterPro" id="IPR036291">
    <property type="entry name" value="NAD(P)-bd_dom_sf"/>
</dbReference>
<dbReference type="EC" id="1.-.-.-" evidence="5"/>